<keyword evidence="1" id="KW-0175">Coiled coil</keyword>
<dbReference type="EMBL" id="CP139957">
    <property type="protein sequence ID" value="WPX10086.1"/>
    <property type="molecule type" value="Genomic_DNA"/>
</dbReference>
<name>A0ABZ0U2Y8_9FIRM</name>
<dbReference type="Pfam" id="PF12679">
    <property type="entry name" value="ABC2_membrane_2"/>
    <property type="match status" value="1"/>
</dbReference>
<feature type="transmembrane region" description="Helical" evidence="2">
    <location>
        <begin position="302"/>
        <end position="319"/>
    </location>
</feature>
<feature type="coiled-coil region" evidence="1">
    <location>
        <begin position="42"/>
        <end position="92"/>
    </location>
</feature>
<evidence type="ECO:0000313" key="4">
    <source>
        <dbReference type="Proteomes" id="UP001322744"/>
    </source>
</evidence>
<feature type="transmembrane region" description="Helical" evidence="2">
    <location>
        <begin position="155"/>
        <end position="177"/>
    </location>
</feature>
<accession>A0ABZ0U2Y8</accession>
<keyword evidence="2" id="KW-1133">Transmembrane helix</keyword>
<dbReference type="Proteomes" id="UP001322744">
    <property type="component" value="Chromosome"/>
</dbReference>
<dbReference type="PANTHER" id="PTHR37305">
    <property type="entry name" value="INTEGRAL MEMBRANE PROTEIN-RELATED"/>
    <property type="match status" value="1"/>
</dbReference>
<protein>
    <submittedName>
        <fullName evidence="3">ABC transporter permease subunit</fullName>
    </submittedName>
</protein>
<proteinExistence type="predicted"/>
<keyword evidence="4" id="KW-1185">Reference proteome</keyword>
<dbReference type="RefSeq" id="WP_045174855.1">
    <property type="nucleotide sequence ID" value="NZ_CP139957.1"/>
</dbReference>
<gene>
    <name evidence="3" type="ORF">SOJ16_001346</name>
</gene>
<reference evidence="3 4" key="1">
    <citation type="submission" date="2023-12" db="EMBL/GenBank/DDBJ databases">
        <authorList>
            <person name="Manesh M.J.H."/>
            <person name="Bing R.G."/>
            <person name="Willard D.J."/>
            <person name="Kelly R.M."/>
        </authorList>
    </citation>
    <scope>NUCLEOTIDE SEQUENCE [LARGE SCALE GENOMIC DNA]</scope>
    <source>
        <strain evidence="3 4">DSM 8977</strain>
    </source>
</reference>
<evidence type="ECO:0000256" key="2">
    <source>
        <dbReference type="SAM" id="Phobius"/>
    </source>
</evidence>
<dbReference type="PANTHER" id="PTHR37305:SF1">
    <property type="entry name" value="MEMBRANE PROTEIN"/>
    <property type="match status" value="1"/>
</dbReference>
<evidence type="ECO:0000313" key="3">
    <source>
        <dbReference type="EMBL" id="WPX10086.1"/>
    </source>
</evidence>
<feature type="transmembrane region" description="Helical" evidence="2">
    <location>
        <begin position="209"/>
        <end position="231"/>
    </location>
</feature>
<organism evidence="3 4">
    <name type="scientific">Anaerocellum danielii</name>
    <dbReference type="NCBI Taxonomy" id="1387557"/>
    <lineage>
        <taxon>Bacteria</taxon>
        <taxon>Bacillati</taxon>
        <taxon>Bacillota</taxon>
        <taxon>Bacillota incertae sedis</taxon>
        <taxon>Caldicellulosiruptorales</taxon>
        <taxon>Caldicellulosiruptoraceae</taxon>
        <taxon>Anaerocellum</taxon>
    </lineage>
</organism>
<feature type="transmembrane region" description="Helical" evidence="2">
    <location>
        <begin position="16"/>
        <end position="35"/>
    </location>
</feature>
<evidence type="ECO:0000256" key="1">
    <source>
        <dbReference type="SAM" id="Coils"/>
    </source>
</evidence>
<keyword evidence="2" id="KW-0812">Transmembrane</keyword>
<feature type="transmembrane region" description="Helical" evidence="2">
    <location>
        <begin position="275"/>
        <end position="295"/>
    </location>
</feature>
<sequence length="390" mass="45676">MLLYAEIQKIFKSKKFLIALIVTIVLNLLYCLLLYNMSNQSVEFTKKYIADTEKSIKELQKKLEKEKDEKVKKIYQEQINSLNRIVQEEKIKIQYISNPKKEVEERAQYYRIMYENSKKTGDFRELEINKINYQILSKNISKGKYYIYGRKFDGWYYLLSQSYAIAFLMIIILALLIGSNIVSDEYKEGTVKILRTLPVKRSNIILSKYIATVLTVFALIIGMQLIFFIVLNLKAGTFKYFDVYYDWISKYKMIGFEIYPVLDNVKLLNLLESCLLQLITEIILIVAIVGAVIFFSTIFENGTFASISFFAIIVAISIFRQRLLVVKKPLLKLLSLIFPWELEEVYTNSLQQHIQWIYASFYVVVVLNLLLTAIFVLAAIKIFENREKLS</sequence>
<keyword evidence="2" id="KW-0472">Membrane</keyword>
<feature type="transmembrane region" description="Helical" evidence="2">
    <location>
        <begin position="356"/>
        <end position="380"/>
    </location>
</feature>